<dbReference type="SUPFAM" id="SSF52317">
    <property type="entry name" value="Class I glutamine amidotransferase-like"/>
    <property type="match status" value="1"/>
</dbReference>
<sequence length="223" mass="24320">MTTRTALVVRGGWEGHDPVGTSDVFLPALRDAGFDITVESSLEVYADPDVMDATDLVVQCWTMGDILVEEMHGLRVAVENGTGLAGWHGGLLDSFRNATDYQHLVGGQFVAHPGDMVEHDVQIVPDHADHPVVAGLPQRITLTTEQYWLQTDAALDVLATTTHAPRPDAPWHGPVDVPVVWTRRWGAGKVFACAVGHTVDDVTEPTIHEIVVRGMLWAARDPR</sequence>
<evidence type="ECO:0000313" key="2">
    <source>
        <dbReference type="EMBL" id="ANC29630.1"/>
    </source>
</evidence>
<reference evidence="2 3" key="1">
    <citation type="submission" date="2016-01" db="EMBL/GenBank/DDBJ databases">
        <title>Complete genome sequence of a soil Actinobacterium, Isoptericola dokdonensis DS-3.</title>
        <authorList>
            <person name="Kwon S.-K."/>
            <person name="Kim J.F."/>
        </authorList>
    </citation>
    <scope>NUCLEOTIDE SEQUENCE [LARGE SCALE GENOMIC DNA]</scope>
    <source>
        <strain evidence="2 3">DS-3</strain>
    </source>
</reference>
<dbReference type="KEGG" id="ido:I598_0031"/>
<dbReference type="RefSeq" id="WP_068200055.1">
    <property type="nucleotide sequence ID" value="NZ_CP014209.1"/>
</dbReference>
<dbReference type="AlphaFoldDB" id="A0A161II28"/>
<keyword evidence="3" id="KW-1185">Reference proteome</keyword>
<evidence type="ECO:0000313" key="3">
    <source>
        <dbReference type="Proteomes" id="UP000076794"/>
    </source>
</evidence>
<dbReference type="PATRIC" id="fig|1300344.3.peg.30"/>
<dbReference type="PANTHER" id="PTHR40469">
    <property type="entry name" value="SECRETED GLYCOSYL HYDROLASE"/>
    <property type="match status" value="1"/>
</dbReference>
<dbReference type="Pfam" id="PF06283">
    <property type="entry name" value="ThuA"/>
    <property type="match status" value="1"/>
</dbReference>
<protein>
    <submittedName>
        <fullName evidence="2">Trehalose utilization</fullName>
    </submittedName>
</protein>
<proteinExistence type="predicted"/>
<dbReference type="Proteomes" id="UP000076794">
    <property type="component" value="Chromosome"/>
</dbReference>
<dbReference type="InterPro" id="IPR029062">
    <property type="entry name" value="Class_I_gatase-like"/>
</dbReference>
<organism evidence="2 3">
    <name type="scientific">Isoptericola dokdonensis DS-3</name>
    <dbReference type="NCBI Taxonomy" id="1300344"/>
    <lineage>
        <taxon>Bacteria</taxon>
        <taxon>Bacillati</taxon>
        <taxon>Actinomycetota</taxon>
        <taxon>Actinomycetes</taxon>
        <taxon>Micrococcales</taxon>
        <taxon>Promicromonosporaceae</taxon>
        <taxon>Isoptericola</taxon>
    </lineage>
</organism>
<name>A0A161II28_9MICO</name>
<gene>
    <name evidence="2" type="ORF">I598_0031</name>
</gene>
<dbReference type="EMBL" id="CP014209">
    <property type="protein sequence ID" value="ANC29630.1"/>
    <property type="molecule type" value="Genomic_DNA"/>
</dbReference>
<feature type="domain" description="ThuA-like" evidence="1">
    <location>
        <begin position="6"/>
        <end position="218"/>
    </location>
</feature>
<dbReference type="Gene3D" id="3.40.50.880">
    <property type="match status" value="1"/>
</dbReference>
<accession>A0A161II28</accession>
<evidence type="ECO:0000259" key="1">
    <source>
        <dbReference type="Pfam" id="PF06283"/>
    </source>
</evidence>
<dbReference type="PANTHER" id="PTHR40469:SF2">
    <property type="entry name" value="GALACTOSE-BINDING DOMAIN-LIKE SUPERFAMILY PROTEIN"/>
    <property type="match status" value="1"/>
</dbReference>
<dbReference type="InterPro" id="IPR029010">
    <property type="entry name" value="ThuA-like"/>
</dbReference>
<dbReference type="OrthoDB" id="9785923at2"/>
<dbReference type="STRING" id="1300344.I598_0031"/>